<keyword evidence="2" id="KW-1003">Cell membrane</keyword>
<dbReference type="PANTHER" id="PTHR33908:SF3">
    <property type="entry name" value="UNDECAPRENYL PHOSPHATE-ALPHA-4-AMINO-4-DEOXY-L-ARABINOSE ARABINOSYL TRANSFERASE"/>
    <property type="match status" value="1"/>
</dbReference>
<dbReference type="EMBL" id="CP040812">
    <property type="protein sequence ID" value="QCY71360.1"/>
    <property type="molecule type" value="Genomic_DNA"/>
</dbReference>
<dbReference type="GO" id="GO:0016763">
    <property type="term" value="F:pentosyltransferase activity"/>
    <property type="evidence" value="ECO:0007669"/>
    <property type="project" value="TreeGrafter"/>
</dbReference>
<feature type="transmembrane region" description="Helical" evidence="8">
    <location>
        <begin position="190"/>
        <end position="211"/>
    </location>
</feature>
<feature type="transmembrane region" description="Helical" evidence="8">
    <location>
        <begin position="62"/>
        <end position="80"/>
    </location>
</feature>
<evidence type="ECO:0000256" key="6">
    <source>
        <dbReference type="ARBA" id="ARBA00022989"/>
    </source>
</evidence>
<dbReference type="OrthoDB" id="8353433at2"/>
<dbReference type="Proteomes" id="UP000309016">
    <property type="component" value="Chromosome"/>
</dbReference>
<dbReference type="PANTHER" id="PTHR33908">
    <property type="entry name" value="MANNOSYLTRANSFERASE YKCB-RELATED"/>
    <property type="match status" value="1"/>
</dbReference>
<keyword evidence="5 8" id="KW-0812">Transmembrane</keyword>
<proteinExistence type="predicted"/>
<feature type="transmembrane region" description="Helical" evidence="8">
    <location>
        <begin position="295"/>
        <end position="318"/>
    </location>
</feature>
<evidence type="ECO:0000256" key="7">
    <source>
        <dbReference type="ARBA" id="ARBA00023136"/>
    </source>
</evidence>
<evidence type="ECO:0000256" key="2">
    <source>
        <dbReference type="ARBA" id="ARBA00022475"/>
    </source>
</evidence>
<dbReference type="GO" id="GO:0009103">
    <property type="term" value="P:lipopolysaccharide biosynthetic process"/>
    <property type="evidence" value="ECO:0007669"/>
    <property type="project" value="UniProtKB-ARBA"/>
</dbReference>
<comment type="subcellular location">
    <subcellularLocation>
        <location evidence="1">Cell membrane</location>
        <topology evidence="1">Multi-pass membrane protein</topology>
    </subcellularLocation>
</comment>
<evidence type="ECO:0000256" key="4">
    <source>
        <dbReference type="ARBA" id="ARBA00022679"/>
    </source>
</evidence>
<organism evidence="10 11">
    <name type="scientific">Antarcticibacterium flavum</name>
    <dbReference type="NCBI Taxonomy" id="2058175"/>
    <lineage>
        <taxon>Bacteria</taxon>
        <taxon>Pseudomonadati</taxon>
        <taxon>Bacteroidota</taxon>
        <taxon>Flavobacteriia</taxon>
        <taxon>Flavobacteriales</taxon>
        <taxon>Flavobacteriaceae</taxon>
        <taxon>Antarcticibacterium</taxon>
    </lineage>
</organism>
<dbReference type="KEGG" id="afla:FHG64_04775"/>
<keyword evidence="6 8" id="KW-1133">Transmembrane helix</keyword>
<dbReference type="InterPro" id="IPR038731">
    <property type="entry name" value="RgtA/B/C-like"/>
</dbReference>
<dbReference type="Pfam" id="PF13231">
    <property type="entry name" value="PMT_2"/>
    <property type="match status" value="1"/>
</dbReference>
<gene>
    <name evidence="10" type="ORF">FHG64_04775</name>
</gene>
<feature type="transmembrane region" description="Helical" evidence="8">
    <location>
        <begin position="92"/>
        <end position="111"/>
    </location>
</feature>
<keyword evidence="7 8" id="KW-0472">Membrane</keyword>
<feature type="transmembrane region" description="Helical" evidence="8">
    <location>
        <begin position="163"/>
        <end position="178"/>
    </location>
</feature>
<feature type="transmembrane region" description="Helical" evidence="8">
    <location>
        <begin position="273"/>
        <end position="289"/>
    </location>
</feature>
<feature type="transmembrane region" description="Helical" evidence="8">
    <location>
        <begin position="389"/>
        <end position="408"/>
    </location>
</feature>
<feature type="domain" description="Glycosyltransferase RgtA/B/C/D-like" evidence="9">
    <location>
        <begin position="41"/>
        <end position="196"/>
    </location>
</feature>
<evidence type="ECO:0000256" key="1">
    <source>
        <dbReference type="ARBA" id="ARBA00004651"/>
    </source>
</evidence>
<feature type="transmembrane region" description="Helical" evidence="8">
    <location>
        <begin position="117"/>
        <end position="134"/>
    </location>
</feature>
<evidence type="ECO:0000256" key="5">
    <source>
        <dbReference type="ARBA" id="ARBA00022692"/>
    </source>
</evidence>
<dbReference type="GO" id="GO:0005886">
    <property type="term" value="C:plasma membrane"/>
    <property type="evidence" value="ECO:0007669"/>
    <property type="project" value="UniProtKB-SubCell"/>
</dbReference>
<evidence type="ECO:0000313" key="11">
    <source>
        <dbReference type="Proteomes" id="UP000309016"/>
    </source>
</evidence>
<keyword evidence="4 10" id="KW-0808">Transferase</keyword>
<protein>
    <submittedName>
        <fullName evidence="10">UDP-phosphate alpha-4-amino-4-deoxy-L-arabinose arabinosyl transferase</fullName>
    </submittedName>
</protein>
<evidence type="ECO:0000259" key="9">
    <source>
        <dbReference type="Pfam" id="PF13231"/>
    </source>
</evidence>
<evidence type="ECO:0000313" key="10">
    <source>
        <dbReference type="EMBL" id="QCY71360.1"/>
    </source>
</evidence>
<keyword evidence="11" id="KW-1185">Reference proteome</keyword>
<feature type="transmembrane region" description="Helical" evidence="8">
    <location>
        <begin position="330"/>
        <end position="351"/>
    </location>
</feature>
<feature type="transmembrane region" description="Helical" evidence="8">
    <location>
        <begin position="236"/>
        <end position="261"/>
    </location>
</feature>
<evidence type="ECO:0000256" key="3">
    <source>
        <dbReference type="ARBA" id="ARBA00022676"/>
    </source>
</evidence>
<dbReference type="GO" id="GO:0010041">
    <property type="term" value="P:response to iron(III) ion"/>
    <property type="evidence" value="ECO:0007669"/>
    <property type="project" value="TreeGrafter"/>
</dbReference>
<dbReference type="InterPro" id="IPR050297">
    <property type="entry name" value="LipidA_mod_glycosyltrf_83"/>
</dbReference>
<dbReference type="AlphaFoldDB" id="A0A5B7X8F3"/>
<feature type="transmembrane region" description="Helical" evidence="8">
    <location>
        <begin position="363"/>
        <end position="382"/>
    </location>
</feature>
<evidence type="ECO:0000256" key="8">
    <source>
        <dbReference type="SAM" id="Phobius"/>
    </source>
</evidence>
<reference evidence="10 11" key="1">
    <citation type="submission" date="2019-06" db="EMBL/GenBank/DDBJ databases">
        <title>Complete genome sequence of Antarcticibacterium flavum KCTC 52984T from an Antarctic marine sediment.</title>
        <authorList>
            <person name="Lee Y.M."/>
            <person name="Shin S.C."/>
        </authorList>
    </citation>
    <scope>NUCLEOTIDE SEQUENCE [LARGE SCALE GENOMIC DNA]</scope>
    <source>
        <strain evidence="10 11">KCTC 52984</strain>
    </source>
</reference>
<accession>A0A5B7X8F3</accession>
<sequence>MNLDALFVNIMEARNFITAREMLVHDNWIFTTMNEMPRYQKPPLPTWLTAISAGIFGEESLYAYRLPAALASLFLMWIFYRIQLELKLHKSLAFLSSLILITSFYVFFAGREGQWDIFTHSFMAGSIFFLIRLLKKPDEDYKNAVYAGLFLGASLMSKGPVSVYALFLPFLISYAFTFRFKNLQLKWKSLLLMVVIGLLTGGWWTLLVHYYDPAEFTRIAEVESDRWFNYNVRPFYYYWSFFTQSGIWTIPALMGLGYWYLKPKISKPGAYKFFFLWVVCSVVLLSIIPEKKSRYLLPVLIPLATTTGFYAEYVIKNFKNKFKVLEKIPVYFNFVVLIIISLAIPVTLVVIAGTEILEMKWTFFIFSILMLGCALAFIYALIKKNMKLLFGLQVSLMIIIIAAGFPLLKLINPERNSPNVAHIKELSIKENLKVYDYKSMLPELVWHFGTSIPQVLEKTPAPTAKRFLLLVEESAFPEWKKDFPEYKTEALGVLDLNPVHQTGTNNRLIRNYYLLILQEP</sequence>
<name>A0A5B7X8F3_9FLAO</name>
<keyword evidence="3" id="KW-0328">Glycosyltransferase</keyword>